<dbReference type="AlphaFoldDB" id="A0A1J1IGN9"/>
<name>A0A1J1IGN9_9DIPT</name>
<dbReference type="EMBL" id="CVRI01000048">
    <property type="protein sequence ID" value="CRK98708.1"/>
    <property type="molecule type" value="Genomic_DNA"/>
</dbReference>
<keyword evidence="1" id="KW-0472">Membrane</keyword>
<reference evidence="2 3" key="1">
    <citation type="submission" date="2015-04" db="EMBL/GenBank/DDBJ databases">
        <authorList>
            <person name="Syromyatnikov M.Y."/>
            <person name="Popov V.N."/>
        </authorList>
    </citation>
    <scope>NUCLEOTIDE SEQUENCE [LARGE SCALE GENOMIC DNA]</scope>
</reference>
<dbReference type="Proteomes" id="UP000183832">
    <property type="component" value="Unassembled WGS sequence"/>
</dbReference>
<organism evidence="2 3">
    <name type="scientific">Clunio marinus</name>
    <dbReference type="NCBI Taxonomy" id="568069"/>
    <lineage>
        <taxon>Eukaryota</taxon>
        <taxon>Metazoa</taxon>
        <taxon>Ecdysozoa</taxon>
        <taxon>Arthropoda</taxon>
        <taxon>Hexapoda</taxon>
        <taxon>Insecta</taxon>
        <taxon>Pterygota</taxon>
        <taxon>Neoptera</taxon>
        <taxon>Endopterygota</taxon>
        <taxon>Diptera</taxon>
        <taxon>Nematocera</taxon>
        <taxon>Chironomoidea</taxon>
        <taxon>Chironomidae</taxon>
        <taxon>Clunio</taxon>
    </lineage>
</organism>
<gene>
    <name evidence="2" type="ORF">CLUMA_CG012257</name>
</gene>
<keyword evidence="1" id="KW-0812">Transmembrane</keyword>
<evidence type="ECO:0000313" key="3">
    <source>
        <dbReference type="Proteomes" id="UP000183832"/>
    </source>
</evidence>
<evidence type="ECO:0000256" key="1">
    <source>
        <dbReference type="SAM" id="Phobius"/>
    </source>
</evidence>
<feature type="transmembrane region" description="Helical" evidence="1">
    <location>
        <begin position="109"/>
        <end position="127"/>
    </location>
</feature>
<accession>A0A1J1IGN9</accession>
<evidence type="ECO:0000313" key="2">
    <source>
        <dbReference type="EMBL" id="CRK98708.1"/>
    </source>
</evidence>
<keyword evidence="1" id="KW-1133">Transmembrane helix</keyword>
<keyword evidence="3" id="KW-1185">Reference proteome</keyword>
<sequence length="136" mass="15855">MFNAEIICGQKKISFSQSNQKSSASLLIPMDYSNCTHLTTFDSNPLNNSVVEAHSRRCKIETKQLNKDWKHRCNTLCNHFLFNSHAMGKEKEDGTCLFLFFFQNKMLNGYIRFAFVYVLCFALWKLFGHLRVTEIL</sequence>
<proteinExistence type="predicted"/>
<protein>
    <submittedName>
        <fullName evidence="2">CLUMA_CG012257, isoform A</fullName>
    </submittedName>
</protein>